<keyword evidence="5 7" id="KW-0472">Membrane</keyword>
<feature type="transmembrane region" description="Helical" evidence="7">
    <location>
        <begin position="264"/>
        <end position="282"/>
    </location>
</feature>
<dbReference type="InterPro" id="IPR037185">
    <property type="entry name" value="EmrE-like"/>
</dbReference>
<accession>A0A1M5HVC5</accession>
<dbReference type="AlphaFoldDB" id="A0A1M5HVC5"/>
<dbReference type="Pfam" id="PF00892">
    <property type="entry name" value="EamA"/>
    <property type="match status" value="1"/>
</dbReference>
<dbReference type="InterPro" id="IPR050638">
    <property type="entry name" value="AA-Vitamin_Transporters"/>
</dbReference>
<keyword evidence="10" id="KW-1185">Reference proteome</keyword>
<feature type="transmembrane region" description="Helical" evidence="7">
    <location>
        <begin position="116"/>
        <end position="136"/>
    </location>
</feature>
<dbReference type="SUPFAM" id="SSF103481">
    <property type="entry name" value="Multidrug resistance efflux transporter EmrE"/>
    <property type="match status" value="2"/>
</dbReference>
<feature type="compositionally biased region" description="Basic residues" evidence="6">
    <location>
        <begin position="323"/>
        <end position="333"/>
    </location>
</feature>
<evidence type="ECO:0000256" key="6">
    <source>
        <dbReference type="SAM" id="MobiDB-lite"/>
    </source>
</evidence>
<feature type="transmembrane region" description="Helical" evidence="7">
    <location>
        <begin position="145"/>
        <end position="163"/>
    </location>
</feature>
<dbReference type="PANTHER" id="PTHR32322">
    <property type="entry name" value="INNER MEMBRANE TRANSPORTER"/>
    <property type="match status" value="1"/>
</dbReference>
<dbReference type="GO" id="GO:0016020">
    <property type="term" value="C:membrane"/>
    <property type="evidence" value="ECO:0007669"/>
    <property type="project" value="UniProtKB-SubCell"/>
</dbReference>
<sequence length="347" mass="33419">MPAGPATPVPPPAVPGAPPAVAPGALRTALPGALAMVFVGGSVAVSGLLPGGADATAQALRYTAACAVLVLLARAGGRPVLRPRGAEWAWLAGVAGAGLVLFNVALVEGAAHAEPAVLGVAVASVPLLLATAGPLLQGQRPAPRVLLAAVVVTAGAAAVQGLGRTDGTGLLWALVVLLCEAAFTLLAVPVLARHGAWGVSVHTTWLAAAGFTVLGLTTEGPGTLLRLDAGDLLAVAYLALAVTAAAFVLWYATVGRMGPGRAGLLTGLAPVAAAAAGVALGGPPPAPGVWAGIALVAAGLACGMTGGTAGGTGGPGLRGAAARTRRGPARRRPAAGTARPSRVPAGR</sequence>
<comment type="subcellular location">
    <subcellularLocation>
        <location evidence="1">Membrane</location>
        <topology evidence="1">Multi-pass membrane protein</topology>
    </subcellularLocation>
</comment>
<dbReference type="PANTHER" id="PTHR32322:SF2">
    <property type="entry name" value="EAMA DOMAIN-CONTAINING PROTEIN"/>
    <property type="match status" value="1"/>
</dbReference>
<dbReference type="InterPro" id="IPR000620">
    <property type="entry name" value="EamA_dom"/>
</dbReference>
<comment type="similarity">
    <text evidence="2">Belongs to the EamA transporter family.</text>
</comment>
<name>A0A1M5HVC5_9ACTN</name>
<gene>
    <name evidence="9" type="ORF">SAMN05444351_1757</name>
</gene>
<evidence type="ECO:0000256" key="3">
    <source>
        <dbReference type="ARBA" id="ARBA00022692"/>
    </source>
</evidence>
<keyword evidence="4 7" id="KW-1133">Transmembrane helix</keyword>
<keyword evidence="3 7" id="KW-0812">Transmembrane</keyword>
<dbReference type="EMBL" id="FQVX01000002">
    <property type="protein sequence ID" value="SHG19885.1"/>
    <property type="molecule type" value="Genomic_DNA"/>
</dbReference>
<feature type="transmembrane region" description="Helical" evidence="7">
    <location>
        <begin position="33"/>
        <end position="53"/>
    </location>
</feature>
<feature type="transmembrane region" description="Helical" evidence="7">
    <location>
        <begin position="195"/>
        <end position="214"/>
    </location>
</feature>
<reference evidence="9 10" key="1">
    <citation type="submission" date="2016-11" db="EMBL/GenBank/DDBJ databases">
        <authorList>
            <person name="Jaros S."/>
            <person name="Januszkiewicz K."/>
            <person name="Wedrychowicz H."/>
        </authorList>
    </citation>
    <scope>NUCLEOTIDE SEQUENCE [LARGE SCALE GENOMIC DNA]</scope>
    <source>
        <strain evidence="9 10">DSM 45408</strain>
    </source>
</reference>
<feature type="transmembrane region" description="Helical" evidence="7">
    <location>
        <begin position="169"/>
        <end position="188"/>
    </location>
</feature>
<feature type="domain" description="EamA" evidence="8">
    <location>
        <begin position="168"/>
        <end position="301"/>
    </location>
</feature>
<protein>
    <submittedName>
        <fullName evidence="9">Permease of the drug/metabolite transporter (DMT) superfamily</fullName>
    </submittedName>
</protein>
<proteinExistence type="inferred from homology"/>
<evidence type="ECO:0000259" key="8">
    <source>
        <dbReference type="Pfam" id="PF00892"/>
    </source>
</evidence>
<evidence type="ECO:0000256" key="2">
    <source>
        <dbReference type="ARBA" id="ARBA00007362"/>
    </source>
</evidence>
<feature type="transmembrane region" description="Helical" evidence="7">
    <location>
        <begin position="234"/>
        <end position="252"/>
    </location>
</feature>
<evidence type="ECO:0000256" key="7">
    <source>
        <dbReference type="SAM" id="Phobius"/>
    </source>
</evidence>
<feature type="region of interest" description="Disordered" evidence="6">
    <location>
        <begin position="312"/>
        <end position="347"/>
    </location>
</feature>
<evidence type="ECO:0000313" key="10">
    <source>
        <dbReference type="Proteomes" id="UP000184471"/>
    </source>
</evidence>
<evidence type="ECO:0000313" key="9">
    <source>
        <dbReference type="EMBL" id="SHG19885.1"/>
    </source>
</evidence>
<evidence type="ECO:0000256" key="1">
    <source>
        <dbReference type="ARBA" id="ARBA00004141"/>
    </source>
</evidence>
<feature type="transmembrane region" description="Helical" evidence="7">
    <location>
        <begin position="288"/>
        <end position="309"/>
    </location>
</feature>
<evidence type="ECO:0000256" key="4">
    <source>
        <dbReference type="ARBA" id="ARBA00022989"/>
    </source>
</evidence>
<organism evidence="9 10">
    <name type="scientific">Geodermatophilus nigrescens</name>
    <dbReference type="NCBI Taxonomy" id="1070870"/>
    <lineage>
        <taxon>Bacteria</taxon>
        <taxon>Bacillati</taxon>
        <taxon>Actinomycetota</taxon>
        <taxon>Actinomycetes</taxon>
        <taxon>Geodermatophilales</taxon>
        <taxon>Geodermatophilaceae</taxon>
        <taxon>Geodermatophilus</taxon>
    </lineage>
</organism>
<dbReference type="STRING" id="1070870.SAMN05444351_1757"/>
<evidence type="ECO:0000256" key="5">
    <source>
        <dbReference type="ARBA" id="ARBA00023136"/>
    </source>
</evidence>
<feature type="transmembrane region" description="Helical" evidence="7">
    <location>
        <begin position="88"/>
        <end position="110"/>
    </location>
</feature>
<dbReference type="Proteomes" id="UP000184471">
    <property type="component" value="Unassembled WGS sequence"/>
</dbReference>
<dbReference type="RefSeq" id="WP_073419810.1">
    <property type="nucleotide sequence ID" value="NZ_FQVX01000002.1"/>
</dbReference>